<reference evidence="14 15" key="1">
    <citation type="journal article" date="2013" name="Proc. Natl. Acad. Sci. U.S.A.">
        <title>Fine-scale variation in meiotic recombination in Mimulus inferred from population shotgun sequencing.</title>
        <authorList>
            <person name="Hellsten U."/>
            <person name="Wright K.M."/>
            <person name="Jenkins J."/>
            <person name="Shu S."/>
            <person name="Yuan Y."/>
            <person name="Wessler S.R."/>
            <person name="Schmutz J."/>
            <person name="Willis J.H."/>
            <person name="Rokhsar D.S."/>
        </authorList>
    </citation>
    <scope>NUCLEOTIDE SEQUENCE [LARGE SCALE GENOMIC DNA]</scope>
    <source>
        <strain evidence="15">cv. DUN x IM62</strain>
    </source>
</reference>
<dbReference type="GO" id="GO:0003690">
    <property type="term" value="F:double-stranded DNA binding"/>
    <property type="evidence" value="ECO:0000318"/>
    <property type="project" value="GO_Central"/>
</dbReference>
<evidence type="ECO:0000259" key="10">
    <source>
        <dbReference type="PROSITE" id="PS50280"/>
    </source>
</evidence>
<sequence>MQGKKLFEDNNSSIKRRKLDCVRQFPVNCGAPVGEMPSSNYTKCPEVGVVSYVTKSSSSSPFDSGVDGDENKPPGFQVDNDDSRQIGKKIPLLIPGLPFRSGPKDSVRHEPHCVNDVVVGRKTVFAFEESWKRDSEKLAAVIAKAKEFISKFDPTSKCSSIGAAISNKRARDEICDKFLAPQDSDRSLREKRIGVEENNSREDEEEVCVLSHAEWSGLQFGSENCSNTSKVKIESNQEVVSDTQPIEAKCGENDEDLICTDSMDECASHGEEEEDESSEMFCVDDHNSLVLYSDISSKEVFIGEALSIFELQYAELLRAETRGETKVAYPHLEAARILKEKGVWIEVEKHFGHIPGVEIGDEFRFRVELAVVGLHQQLISGIDYVFQDGKKFATSVVNSGRYENEAKALDVLIYSGHGGNLNIADNAVDQKLEKGNLALVNSMEAGYPIRVTYKKKCTRDHERNYVYVYDGLYTVNRYWQERDQKGKLVFKFELQRMAGQPRPYRSTNKSRKSKISTEVCVLDDVSRGREKMPIRAMNGVDTERPPLFTYETVIEYPNWYRLTNPVGCDCIDGCSDSEPCSCVLKNGGEIPFNENGDIIRAKPRVHECGPLCKCPPSCMNRVSQNGLRYKLEIFKTKSRGWGVRSRSYISSGSFICEYVGKLLRDKEAETRVGRDEYLFDISKSENGVVVEERGERLVRNRKPSVDGYAIDAAMHGNVGRFINHSCSPNLYAQEIFYDNDDKRMPHIMFFASKNIPPMQELTYDYNYKLDRICDVNGNIKTKACYCGARNCTGRMY</sequence>
<feature type="region of interest" description="Disordered" evidence="9">
    <location>
        <begin position="58"/>
        <end position="82"/>
    </location>
</feature>
<dbReference type="InterPro" id="IPR015947">
    <property type="entry name" value="PUA-like_sf"/>
</dbReference>
<dbReference type="Pfam" id="PF02182">
    <property type="entry name" value="SAD_SRA"/>
    <property type="match status" value="1"/>
</dbReference>
<accession>A0A022PXA1</accession>
<dbReference type="STRING" id="4155.A0A022PXA1"/>
<feature type="domain" description="Post-SET" evidence="12">
    <location>
        <begin position="780"/>
        <end position="796"/>
    </location>
</feature>
<dbReference type="SUPFAM" id="SSF82199">
    <property type="entry name" value="SET domain"/>
    <property type="match status" value="1"/>
</dbReference>
<dbReference type="PROSITE" id="PS50867">
    <property type="entry name" value="PRE_SET"/>
    <property type="match status" value="1"/>
</dbReference>
<evidence type="ECO:0000259" key="11">
    <source>
        <dbReference type="PROSITE" id="PS50867"/>
    </source>
</evidence>
<dbReference type="SMART" id="SM00468">
    <property type="entry name" value="PreSET"/>
    <property type="match status" value="1"/>
</dbReference>
<gene>
    <name evidence="14" type="ORF">MIMGU_mgv1a020163mg</name>
</gene>
<evidence type="ECO:0000313" key="15">
    <source>
        <dbReference type="Proteomes" id="UP000030748"/>
    </source>
</evidence>
<dbReference type="SUPFAM" id="SSF88697">
    <property type="entry name" value="PUA domain-like"/>
    <property type="match status" value="1"/>
</dbReference>
<dbReference type="SMART" id="SM00317">
    <property type="entry name" value="SET"/>
    <property type="match status" value="1"/>
</dbReference>
<evidence type="ECO:0000259" key="13">
    <source>
        <dbReference type="PROSITE" id="PS51015"/>
    </source>
</evidence>
<dbReference type="GO" id="GO:0032259">
    <property type="term" value="P:methylation"/>
    <property type="evidence" value="ECO:0007669"/>
    <property type="project" value="UniProtKB-KW"/>
</dbReference>
<keyword evidence="3" id="KW-0489">Methyltransferase</keyword>
<dbReference type="Pfam" id="PF05033">
    <property type="entry name" value="Pre-SET"/>
    <property type="match status" value="1"/>
</dbReference>
<keyword evidence="5" id="KW-0949">S-adenosyl-L-methionine</keyword>
<dbReference type="Gene3D" id="2.170.270.10">
    <property type="entry name" value="SET domain"/>
    <property type="match status" value="1"/>
</dbReference>
<proteinExistence type="predicted"/>
<evidence type="ECO:0000256" key="3">
    <source>
        <dbReference type="ARBA" id="ARBA00022603"/>
    </source>
</evidence>
<dbReference type="PROSITE" id="PS50868">
    <property type="entry name" value="POST_SET"/>
    <property type="match status" value="1"/>
</dbReference>
<evidence type="ECO:0000256" key="8">
    <source>
        <dbReference type="PROSITE-ProRule" id="PRU00358"/>
    </source>
</evidence>
<feature type="domain" description="YDG" evidence="13">
    <location>
        <begin position="352"/>
        <end position="496"/>
    </location>
</feature>
<evidence type="ECO:0000256" key="1">
    <source>
        <dbReference type="ARBA" id="ARBA00004286"/>
    </source>
</evidence>
<keyword evidence="2" id="KW-0158">Chromosome</keyword>
<dbReference type="Proteomes" id="UP000030748">
    <property type="component" value="Unassembled WGS sequence"/>
</dbReference>
<dbReference type="InterPro" id="IPR025794">
    <property type="entry name" value="H3-K9-MeTrfase_plant"/>
</dbReference>
<feature type="domain" description="Pre-SET" evidence="11">
    <location>
        <begin position="566"/>
        <end position="626"/>
    </location>
</feature>
<protein>
    <recommendedName>
        <fullName evidence="16">Histone-lysine N-methyltransferase</fullName>
    </recommendedName>
</protein>
<dbReference type="GO" id="GO:0005694">
    <property type="term" value="C:chromosome"/>
    <property type="evidence" value="ECO:0007669"/>
    <property type="project" value="UniProtKB-SubCell"/>
</dbReference>
<name>A0A022PXA1_ERYGU</name>
<evidence type="ECO:0000313" key="14">
    <source>
        <dbReference type="EMBL" id="EYU20164.1"/>
    </source>
</evidence>
<keyword evidence="4" id="KW-0808">Transferase</keyword>
<dbReference type="PROSITE" id="PS51015">
    <property type="entry name" value="YDG"/>
    <property type="match status" value="1"/>
</dbReference>
<dbReference type="SMART" id="SM00466">
    <property type="entry name" value="SRA"/>
    <property type="match status" value="1"/>
</dbReference>
<dbReference type="InterPro" id="IPR003616">
    <property type="entry name" value="Post-SET_dom"/>
</dbReference>
<keyword evidence="7 8" id="KW-0539">Nucleus</keyword>
<dbReference type="GO" id="GO:0005634">
    <property type="term" value="C:nucleus"/>
    <property type="evidence" value="ECO:0007669"/>
    <property type="project" value="UniProtKB-SubCell"/>
</dbReference>
<dbReference type="GO" id="GO:0008270">
    <property type="term" value="F:zinc ion binding"/>
    <property type="evidence" value="ECO:0007669"/>
    <property type="project" value="InterPro"/>
</dbReference>
<dbReference type="PROSITE" id="PS50280">
    <property type="entry name" value="SET"/>
    <property type="match status" value="1"/>
</dbReference>
<dbReference type="Gene3D" id="2.30.280.10">
    <property type="entry name" value="SRA-YDG"/>
    <property type="match status" value="1"/>
</dbReference>
<dbReference type="InterPro" id="IPR051357">
    <property type="entry name" value="H3K9_HMTase_SUVAR3-9"/>
</dbReference>
<comment type="subcellular location">
    <subcellularLocation>
        <location evidence="1">Chromosome</location>
    </subcellularLocation>
    <subcellularLocation>
        <location evidence="8">Nucleus</location>
    </subcellularLocation>
</comment>
<dbReference type="AlphaFoldDB" id="A0A022PXA1"/>
<dbReference type="PROSITE" id="PS51575">
    <property type="entry name" value="SAM_MT43_SUVAR39_2"/>
    <property type="match status" value="1"/>
</dbReference>
<evidence type="ECO:0000256" key="7">
    <source>
        <dbReference type="ARBA" id="ARBA00023242"/>
    </source>
</evidence>
<dbReference type="InterPro" id="IPR036987">
    <property type="entry name" value="SRA-YDG_sf"/>
</dbReference>
<dbReference type="EMBL" id="KI632289">
    <property type="protein sequence ID" value="EYU20164.1"/>
    <property type="molecule type" value="Genomic_DNA"/>
</dbReference>
<evidence type="ECO:0000256" key="5">
    <source>
        <dbReference type="ARBA" id="ARBA00022691"/>
    </source>
</evidence>
<dbReference type="GO" id="GO:0042054">
    <property type="term" value="F:histone methyltransferase activity"/>
    <property type="evidence" value="ECO:0000318"/>
    <property type="project" value="GO_Central"/>
</dbReference>
<dbReference type="InterPro" id="IPR003105">
    <property type="entry name" value="SRA_YDG"/>
</dbReference>
<organism evidence="14 15">
    <name type="scientific">Erythranthe guttata</name>
    <name type="common">Yellow monkey flower</name>
    <name type="synonym">Mimulus guttatus</name>
    <dbReference type="NCBI Taxonomy" id="4155"/>
    <lineage>
        <taxon>Eukaryota</taxon>
        <taxon>Viridiplantae</taxon>
        <taxon>Streptophyta</taxon>
        <taxon>Embryophyta</taxon>
        <taxon>Tracheophyta</taxon>
        <taxon>Spermatophyta</taxon>
        <taxon>Magnoliopsida</taxon>
        <taxon>eudicotyledons</taxon>
        <taxon>Gunneridae</taxon>
        <taxon>Pentapetalae</taxon>
        <taxon>asterids</taxon>
        <taxon>lamiids</taxon>
        <taxon>Lamiales</taxon>
        <taxon>Phrymaceae</taxon>
        <taxon>Erythranthe</taxon>
    </lineage>
</organism>
<dbReference type="InterPro" id="IPR007728">
    <property type="entry name" value="Pre-SET_dom"/>
</dbReference>
<feature type="domain" description="SET" evidence="10">
    <location>
        <begin position="629"/>
        <end position="766"/>
    </location>
</feature>
<keyword evidence="6" id="KW-0156">Chromatin regulator</keyword>
<dbReference type="InterPro" id="IPR001214">
    <property type="entry name" value="SET_dom"/>
</dbReference>
<dbReference type="eggNOG" id="KOG1082">
    <property type="taxonomic scope" value="Eukaryota"/>
</dbReference>
<dbReference type="PANTHER" id="PTHR45660">
    <property type="entry name" value="HISTONE-LYSINE N-METHYLTRANSFERASE SETMAR"/>
    <property type="match status" value="1"/>
</dbReference>
<dbReference type="PANTHER" id="PTHR45660:SF46">
    <property type="entry name" value="HISTONE-LYSINE N-METHYLTRANSFERASE, H3 LYSINE-9 SPECIFIC SUVH6"/>
    <property type="match status" value="1"/>
</dbReference>
<evidence type="ECO:0008006" key="16">
    <source>
        <dbReference type="Google" id="ProtNLM"/>
    </source>
</evidence>
<evidence type="ECO:0000256" key="6">
    <source>
        <dbReference type="ARBA" id="ARBA00022853"/>
    </source>
</evidence>
<evidence type="ECO:0000256" key="4">
    <source>
        <dbReference type="ARBA" id="ARBA00022679"/>
    </source>
</evidence>
<dbReference type="InterPro" id="IPR046341">
    <property type="entry name" value="SET_dom_sf"/>
</dbReference>
<evidence type="ECO:0000256" key="9">
    <source>
        <dbReference type="SAM" id="MobiDB-lite"/>
    </source>
</evidence>
<dbReference type="Pfam" id="PF00856">
    <property type="entry name" value="SET"/>
    <property type="match status" value="1"/>
</dbReference>
<keyword evidence="15" id="KW-1185">Reference proteome</keyword>
<evidence type="ECO:0000256" key="2">
    <source>
        <dbReference type="ARBA" id="ARBA00022454"/>
    </source>
</evidence>
<evidence type="ECO:0000259" key="12">
    <source>
        <dbReference type="PROSITE" id="PS50868"/>
    </source>
</evidence>